<evidence type="ECO:0000256" key="2">
    <source>
        <dbReference type="ARBA" id="ARBA00022448"/>
    </source>
</evidence>
<name>A0ABW0N8N3_9ACTN</name>
<accession>A0ABW0N8N3</accession>
<dbReference type="PROSITE" id="PS51257">
    <property type="entry name" value="PROKAR_LIPOPROTEIN"/>
    <property type="match status" value="1"/>
</dbReference>
<dbReference type="Gene3D" id="3.40.50.1980">
    <property type="entry name" value="Nitrogenase molybdenum iron protein domain"/>
    <property type="match status" value="2"/>
</dbReference>
<dbReference type="PANTHER" id="PTHR42953:SF3">
    <property type="entry name" value="HIGH-AFFINITY ZINC UPTAKE SYSTEM PROTEIN ZNUA"/>
    <property type="match status" value="1"/>
</dbReference>
<feature type="compositionally biased region" description="Basic and acidic residues" evidence="4">
    <location>
        <begin position="140"/>
        <end position="152"/>
    </location>
</feature>
<evidence type="ECO:0000256" key="5">
    <source>
        <dbReference type="SAM" id="SignalP"/>
    </source>
</evidence>
<reference evidence="7" key="1">
    <citation type="journal article" date="2019" name="Int. J. Syst. Evol. Microbiol.">
        <title>The Global Catalogue of Microorganisms (GCM) 10K type strain sequencing project: providing services to taxonomists for standard genome sequencing and annotation.</title>
        <authorList>
            <consortium name="The Broad Institute Genomics Platform"/>
            <consortium name="The Broad Institute Genome Sequencing Center for Infectious Disease"/>
            <person name="Wu L."/>
            <person name="Ma J."/>
        </authorList>
    </citation>
    <scope>NUCLEOTIDE SEQUENCE [LARGE SCALE GENOMIC DNA]</scope>
    <source>
        <strain evidence="7">KACC 13778</strain>
    </source>
</reference>
<evidence type="ECO:0000256" key="3">
    <source>
        <dbReference type="ARBA" id="ARBA00022729"/>
    </source>
</evidence>
<dbReference type="RefSeq" id="WP_345173395.1">
    <property type="nucleotide sequence ID" value="NZ_BAABFQ010000005.1"/>
</dbReference>
<feature type="compositionally biased region" description="Acidic residues" evidence="4">
    <location>
        <begin position="128"/>
        <end position="139"/>
    </location>
</feature>
<dbReference type="EMBL" id="JBHSMD010000006">
    <property type="protein sequence ID" value="MFC5495294.1"/>
    <property type="molecule type" value="Genomic_DNA"/>
</dbReference>
<organism evidence="6 7">
    <name type="scientific">Nocardioides caricicola</name>
    <dbReference type="NCBI Taxonomy" id="634770"/>
    <lineage>
        <taxon>Bacteria</taxon>
        <taxon>Bacillati</taxon>
        <taxon>Actinomycetota</taxon>
        <taxon>Actinomycetes</taxon>
        <taxon>Propionibacteriales</taxon>
        <taxon>Nocardioidaceae</taxon>
        <taxon>Nocardioides</taxon>
    </lineage>
</organism>
<dbReference type="SUPFAM" id="SSF53807">
    <property type="entry name" value="Helical backbone' metal receptor"/>
    <property type="match status" value="1"/>
</dbReference>
<dbReference type="InterPro" id="IPR050492">
    <property type="entry name" value="Bact_metal-bind_prot9"/>
</dbReference>
<keyword evidence="3 5" id="KW-0732">Signal</keyword>
<protein>
    <submittedName>
        <fullName evidence="6">Metal ABC transporter substrate-binding protein</fullName>
    </submittedName>
</protein>
<feature type="signal peptide" evidence="5">
    <location>
        <begin position="1"/>
        <end position="19"/>
    </location>
</feature>
<feature type="region of interest" description="Disordered" evidence="4">
    <location>
        <begin position="109"/>
        <end position="153"/>
    </location>
</feature>
<dbReference type="InterPro" id="IPR006127">
    <property type="entry name" value="ZnuA-like"/>
</dbReference>
<keyword evidence="7" id="KW-1185">Reference proteome</keyword>
<feature type="chain" id="PRO_5045220712" evidence="5">
    <location>
        <begin position="20"/>
        <end position="317"/>
    </location>
</feature>
<dbReference type="Pfam" id="PF01297">
    <property type="entry name" value="ZnuA"/>
    <property type="match status" value="1"/>
</dbReference>
<keyword evidence="2" id="KW-0813">Transport</keyword>
<gene>
    <name evidence="6" type="ORF">ACFPKY_19435</name>
</gene>
<dbReference type="Proteomes" id="UP001595956">
    <property type="component" value="Unassembled WGS sequence"/>
</dbReference>
<evidence type="ECO:0000313" key="7">
    <source>
        <dbReference type="Proteomes" id="UP001595956"/>
    </source>
</evidence>
<comment type="caution">
    <text evidence="6">The sequence shown here is derived from an EMBL/GenBank/DDBJ whole genome shotgun (WGS) entry which is preliminary data.</text>
</comment>
<proteinExistence type="inferred from homology"/>
<comment type="similarity">
    <text evidence="1">Belongs to the bacterial solute-binding protein 9 family.</text>
</comment>
<evidence type="ECO:0000313" key="6">
    <source>
        <dbReference type="EMBL" id="MFC5495294.1"/>
    </source>
</evidence>
<evidence type="ECO:0000256" key="1">
    <source>
        <dbReference type="ARBA" id="ARBA00011028"/>
    </source>
</evidence>
<dbReference type="PANTHER" id="PTHR42953">
    <property type="entry name" value="HIGH-AFFINITY ZINC UPTAKE SYSTEM PROTEIN ZNUA-RELATED"/>
    <property type="match status" value="1"/>
</dbReference>
<feature type="compositionally biased region" description="Basic and acidic residues" evidence="4">
    <location>
        <begin position="116"/>
        <end position="127"/>
    </location>
</feature>
<evidence type="ECO:0000256" key="4">
    <source>
        <dbReference type="SAM" id="MobiDB-lite"/>
    </source>
</evidence>
<sequence>MKIYAVAALGAAFSLSATLSGCSAFDDSATSADGVEVATAFYPLQYVAERVGGDHASVENLTAPGGEPHDLELTVKETAQVAEADLGVYLHGFQPSVDDAVDTTAEGETFDVSEAVELRPAGESDHEHEDEEHAEEEHAEEEHDHGDTDPHFWQDPLLMADLADELAERLAEIDPDHADDFSANAADLRSDLETLDAAYTDGLAECERHTVVVAHDAFGYLGRYGLEFEPIAGLSPDAEPTPADLAHLQEVIEEEGVTTVFYESLVSPAIAEQLANDTGAQVAVLDPVEGLTDETIDEDYLSLMEANLTALEEANGC</sequence>